<sequence>MAQENTDNIAGPATAFSPAQQAVLDSMFNQTTATYRKTTDIGVFWPDAGGDEDVVDKDSLANF</sequence>
<protein>
    <submittedName>
        <fullName evidence="1">Uncharacterized protein</fullName>
    </submittedName>
</protein>
<organism evidence="1 2">
    <name type="scientific">[Emmonsia] crescens</name>
    <dbReference type="NCBI Taxonomy" id="73230"/>
    <lineage>
        <taxon>Eukaryota</taxon>
        <taxon>Fungi</taxon>
        <taxon>Dikarya</taxon>
        <taxon>Ascomycota</taxon>
        <taxon>Pezizomycotina</taxon>
        <taxon>Eurotiomycetes</taxon>
        <taxon>Eurotiomycetidae</taxon>
        <taxon>Onygenales</taxon>
        <taxon>Ajellomycetaceae</taxon>
        <taxon>Emergomyces</taxon>
    </lineage>
</organism>
<reference evidence="1 2" key="1">
    <citation type="submission" date="2017-10" db="EMBL/GenBank/DDBJ databases">
        <title>Comparative genomics in systemic dimorphic fungi from Ajellomycetaceae.</title>
        <authorList>
            <person name="Munoz J.F."/>
            <person name="Mcewen J.G."/>
            <person name="Clay O.K."/>
            <person name="Cuomo C.A."/>
        </authorList>
    </citation>
    <scope>NUCLEOTIDE SEQUENCE [LARGE SCALE GENOMIC DNA]</scope>
    <source>
        <strain evidence="1 2">UAMH4076</strain>
    </source>
</reference>
<evidence type="ECO:0000313" key="2">
    <source>
        <dbReference type="Proteomes" id="UP000226031"/>
    </source>
</evidence>
<proteinExistence type="predicted"/>
<dbReference type="AlphaFoldDB" id="A0A2B7ZAG0"/>
<comment type="caution">
    <text evidence="1">The sequence shown here is derived from an EMBL/GenBank/DDBJ whole genome shotgun (WGS) entry which is preliminary data.</text>
</comment>
<dbReference type="Proteomes" id="UP000226031">
    <property type="component" value="Unassembled WGS sequence"/>
</dbReference>
<evidence type="ECO:0000313" key="1">
    <source>
        <dbReference type="EMBL" id="PGH30183.1"/>
    </source>
</evidence>
<accession>A0A2B7ZAG0</accession>
<gene>
    <name evidence="1" type="ORF">GX50_07048</name>
</gene>
<keyword evidence="2" id="KW-1185">Reference proteome</keyword>
<name>A0A2B7ZAG0_9EURO</name>
<dbReference type="EMBL" id="PDND01000187">
    <property type="protein sequence ID" value="PGH30183.1"/>
    <property type="molecule type" value="Genomic_DNA"/>
</dbReference>